<dbReference type="AlphaFoldDB" id="A0A1E5L6H9"/>
<dbReference type="Pfam" id="PF00015">
    <property type="entry name" value="MCPsignal"/>
    <property type="match status" value="1"/>
</dbReference>
<dbReference type="GO" id="GO:0005886">
    <property type="term" value="C:plasma membrane"/>
    <property type="evidence" value="ECO:0007669"/>
    <property type="project" value="UniProtKB-SubCell"/>
</dbReference>
<evidence type="ECO:0000256" key="2">
    <source>
        <dbReference type="ARBA" id="ARBA00022475"/>
    </source>
</evidence>
<comment type="subcellular location">
    <subcellularLocation>
        <location evidence="1">Cell membrane</location>
        <topology evidence="1">Multi-pass membrane protein</topology>
    </subcellularLocation>
</comment>
<evidence type="ECO:0000313" key="12">
    <source>
        <dbReference type="EMBL" id="OEH85731.1"/>
    </source>
</evidence>
<evidence type="ECO:0000256" key="1">
    <source>
        <dbReference type="ARBA" id="ARBA00004651"/>
    </source>
</evidence>
<sequence>MGGIRGRLLLFFGTLVAIICIGLGVGATIIASMALESEIEKAIPQKAVDASKLITSMIDAQFTFLEGVAKIEVIQDPTIPIEEKILIMQEEHAKSNFSRLLYADTEGKAYASDAYLRTNAVVNVSARNYYHSALSGKRSIMEPTLSVNPDDNGAMIIVYAVPIYHNNQTVGVLIAVGQAAFLNNIAESIHYGKTGYSYIVNKDGVVIAHRNVDFVVNQFNPIEEAKSDVSYNSLAAQFRRMINKENSFGEYKINGVDMYVGFAPVESSDWSVAVTIDRAEVLEAIPVLRNTLIVGSIVALIIGLMAAFLIGRSISAPIKNITETVKIISTGDLTPVVPQDIMNRKDETGEIAVAINNMKDNLKGIVSAMTLNSQQVATSSEELLASAEQTMDATHQAAQSAQEVAEGSERQVISADETAKAMEEMTIGVTKVAESSMNIAESASDMTGRAKEGNLALKQTIIKMDAVKEGTESTAAIIKTLNEQSTKINDIIQIITNIADQTNLLALNAAIEAARAGEAGRGFAVVADEIRKLADQSSSSAGQIKELIHIVQQHTQKAFHSMEQNQNVVSEGTQMIENVEIIFAAIMESIQNVSGQIEEISSVSEQMSAGAEQVSASVHDLAGIARTSADHMQGLAATSEEQLATMEEVTKLSENLLNMADELKHIVEKFRV</sequence>
<accession>A0A1E5L6H9</accession>
<dbReference type="PROSITE" id="PS50885">
    <property type="entry name" value="HAMP"/>
    <property type="match status" value="1"/>
</dbReference>
<dbReference type="OrthoDB" id="597657at2"/>
<proteinExistence type="inferred from homology"/>
<protein>
    <recommendedName>
        <fullName evidence="14">Chemotaxis protein</fullName>
    </recommendedName>
</protein>
<comment type="caution">
    <text evidence="12">The sequence shown here is derived from an EMBL/GenBank/DDBJ whole genome shotgun (WGS) entry which is preliminary data.</text>
</comment>
<keyword evidence="13" id="KW-1185">Reference proteome</keyword>
<dbReference type="InterPro" id="IPR033479">
    <property type="entry name" value="dCache_1"/>
</dbReference>
<dbReference type="InterPro" id="IPR003660">
    <property type="entry name" value="HAMP_dom"/>
</dbReference>
<dbReference type="Pfam" id="PF02743">
    <property type="entry name" value="dCache_1"/>
    <property type="match status" value="1"/>
</dbReference>
<evidence type="ECO:0000256" key="3">
    <source>
        <dbReference type="ARBA" id="ARBA00022500"/>
    </source>
</evidence>
<dbReference type="SMART" id="SM00283">
    <property type="entry name" value="MA"/>
    <property type="match status" value="1"/>
</dbReference>
<evidence type="ECO:0000256" key="6">
    <source>
        <dbReference type="ARBA" id="ARBA00023136"/>
    </source>
</evidence>
<dbReference type="RefSeq" id="WP_069701815.1">
    <property type="nucleotide sequence ID" value="NZ_MJAT01000012.1"/>
</dbReference>
<dbReference type="PANTHER" id="PTHR32089">
    <property type="entry name" value="METHYL-ACCEPTING CHEMOTAXIS PROTEIN MCPB"/>
    <property type="match status" value="1"/>
</dbReference>
<dbReference type="InterPro" id="IPR004089">
    <property type="entry name" value="MCPsignal_dom"/>
</dbReference>
<dbReference type="Gene3D" id="1.10.287.950">
    <property type="entry name" value="Methyl-accepting chemotaxis protein"/>
    <property type="match status" value="1"/>
</dbReference>
<comment type="similarity">
    <text evidence="8">Belongs to the methyl-accepting chemotaxis (MCP) protein family.</text>
</comment>
<keyword evidence="4" id="KW-0812">Transmembrane</keyword>
<organism evidence="12 13">
    <name type="scientific">Desulfuribacillus stibiiarsenatis</name>
    <dbReference type="NCBI Taxonomy" id="1390249"/>
    <lineage>
        <taxon>Bacteria</taxon>
        <taxon>Bacillati</taxon>
        <taxon>Bacillota</taxon>
        <taxon>Desulfuribacillia</taxon>
        <taxon>Desulfuribacillales</taxon>
        <taxon>Desulfuribacillaceae</taxon>
        <taxon>Desulfuribacillus</taxon>
    </lineage>
</organism>
<evidence type="ECO:0008006" key="14">
    <source>
        <dbReference type="Google" id="ProtNLM"/>
    </source>
</evidence>
<name>A0A1E5L6H9_9FIRM</name>
<dbReference type="Gene3D" id="3.30.450.20">
    <property type="entry name" value="PAS domain"/>
    <property type="match status" value="1"/>
</dbReference>
<gene>
    <name evidence="12" type="ORF">BHU72_02820</name>
</gene>
<evidence type="ECO:0000256" key="8">
    <source>
        <dbReference type="ARBA" id="ARBA00029447"/>
    </source>
</evidence>
<evidence type="ECO:0000256" key="4">
    <source>
        <dbReference type="ARBA" id="ARBA00022692"/>
    </source>
</evidence>
<dbReference type="SUPFAM" id="SSF58104">
    <property type="entry name" value="Methyl-accepting chemotaxis protein (MCP) signaling domain"/>
    <property type="match status" value="1"/>
</dbReference>
<keyword evidence="5" id="KW-1133">Transmembrane helix</keyword>
<keyword evidence="2" id="KW-1003">Cell membrane</keyword>
<evidence type="ECO:0000259" key="10">
    <source>
        <dbReference type="PROSITE" id="PS50111"/>
    </source>
</evidence>
<evidence type="ECO:0000256" key="7">
    <source>
        <dbReference type="ARBA" id="ARBA00023224"/>
    </source>
</evidence>
<evidence type="ECO:0000313" key="13">
    <source>
        <dbReference type="Proteomes" id="UP000095255"/>
    </source>
</evidence>
<dbReference type="STRING" id="1390249.BHU72_02820"/>
<dbReference type="Pfam" id="PF00672">
    <property type="entry name" value="HAMP"/>
    <property type="match status" value="1"/>
</dbReference>
<dbReference type="CDD" id="cd11386">
    <property type="entry name" value="MCP_signal"/>
    <property type="match status" value="1"/>
</dbReference>
<dbReference type="CDD" id="cd18773">
    <property type="entry name" value="PDC1_HK_sensor"/>
    <property type="match status" value="1"/>
</dbReference>
<dbReference type="Gene3D" id="6.10.340.10">
    <property type="match status" value="1"/>
</dbReference>
<evidence type="ECO:0000259" key="11">
    <source>
        <dbReference type="PROSITE" id="PS50885"/>
    </source>
</evidence>
<dbReference type="PRINTS" id="PR00173">
    <property type="entry name" value="EDTRNSPORT"/>
</dbReference>
<dbReference type="PANTHER" id="PTHR32089:SF112">
    <property type="entry name" value="LYSOZYME-LIKE PROTEIN-RELATED"/>
    <property type="match status" value="1"/>
</dbReference>
<dbReference type="GO" id="GO:0007165">
    <property type="term" value="P:signal transduction"/>
    <property type="evidence" value="ECO:0007669"/>
    <property type="project" value="UniProtKB-KW"/>
</dbReference>
<dbReference type="EMBL" id="MJAT01000012">
    <property type="protein sequence ID" value="OEH85731.1"/>
    <property type="molecule type" value="Genomic_DNA"/>
</dbReference>
<dbReference type="SMART" id="SM00304">
    <property type="entry name" value="HAMP"/>
    <property type="match status" value="1"/>
</dbReference>
<feature type="domain" description="HAMP" evidence="11">
    <location>
        <begin position="312"/>
        <end position="367"/>
    </location>
</feature>
<dbReference type="Proteomes" id="UP000095255">
    <property type="component" value="Unassembled WGS sequence"/>
</dbReference>
<dbReference type="CDD" id="cd12912">
    <property type="entry name" value="PDC2_MCP_like"/>
    <property type="match status" value="1"/>
</dbReference>
<evidence type="ECO:0000256" key="5">
    <source>
        <dbReference type="ARBA" id="ARBA00022989"/>
    </source>
</evidence>
<feature type="domain" description="Methyl-accepting transducer" evidence="10">
    <location>
        <begin position="386"/>
        <end position="622"/>
    </location>
</feature>
<keyword evidence="3" id="KW-0145">Chemotaxis</keyword>
<dbReference type="CDD" id="cd06225">
    <property type="entry name" value="HAMP"/>
    <property type="match status" value="1"/>
</dbReference>
<evidence type="ECO:0000256" key="9">
    <source>
        <dbReference type="PROSITE-ProRule" id="PRU00284"/>
    </source>
</evidence>
<keyword evidence="7 9" id="KW-0807">Transducer</keyword>
<dbReference type="GO" id="GO:0006935">
    <property type="term" value="P:chemotaxis"/>
    <property type="evidence" value="ECO:0007669"/>
    <property type="project" value="UniProtKB-KW"/>
</dbReference>
<dbReference type="PROSITE" id="PS50111">
    <property type="entry name" value="CHEMOTAXIS_TRANSDUC_2"/>
    <property type="match status" value="1"/>
</dbReference>
<keyword evidence="6" id="KW-0472">Membrane</keyword>
<reference evidence="12 13" key="1">
    <citation type="submission" date="2016-09" db="EMBL/GenBank/DDBJ databases">
        <title>Desulfuribacillus arsenicus sp. nov., an obligately anaerobic, dissimilatory arsenic- and antimonate-reducing bacterium isolated from anoxic sediments.</title>
        <authorList>
            <person name="Abin C.A."/>
            <person name="Hollibaugh J.T."/>
        </authorList>
    </citation>
    <scope>NUCLEOTIDE SEQUENCE [LARGE SCALE GENOMIC DNA]</scope>
    <source>
        <strain evidence="12 13">MLFW-2</strain>
    </source>
</reference>